<dbReference type="EMBL" id="JANIIC010000012">
    <property type="protein sequence ID" value="MCQ8830019.1"/>
    <property type="molecule type" value="Genomic_DNA"/>
</dbReference>
<dbReference type="GO" id="GO:0008684">
    <property type="term" value="F:2-oxopent-4-enoate hydratase activity"/>
    <property type="evidence" value="ECO:0007669"/>
    <property type="project" value="TreeGrafter"/>
</dbReference>
<dbReference type="RefSeq" id="WP_257631230.1">
    <property type="nucleotide sequence ID" value="NZ_JANIIC010000012.1"/>
</dbReference>
<name>A0A9X2LUY7_STRMQ</name>
<dbReference type="AlphaFoldDB" id="A0A9X2LUY7"/>
<dbReference type="PANTHER" id="PTHR30143:SF0">
    <property type="entry name" value="2-KETO-4-PENTENOATE HYDRATASE"/>
    <property type="match status" value="1"/>
</dbReference>
<dbReference type="GO" id="GO:0005737">
    <property type="term" value="C:cytoplasm"/>
    <property type="evidence" value="ECO:0007669"/>
    <property type="project" value="TreeGrafter"/>
</dbReference>
<sequence length="274" mass="28431">MNAEEQRKYAQTLLRAYADRLGVRPATADGAGLTESDAYAVQQLQVRHWEQSGHTVRGWRIAEFADASADGNPPADGNPARLAYGHLMSPVFHPESRPIDAGAFVEPRVAPAIAFVLGQRLSGPGLHTADAASAIAYALPALELLDSRLRDAAEAPFADLIADNAAVGGVVLGSRQTRPYDFQPRMEGCVLHQGGRPVATGVGAAVHGSPFNAVTWLANTLGAAGVVLPAGSVLLSGPLTPAVPVAHGQSVTAAFTHLGSVTGHFVTGPLAHPR</sequence>
<comment type="caution">
    <text evidence="1">The sequence shown here is derived from an EMBL/GenBank/DDBJ whole genome shotgun (WGS) entry which is preliminary data.</text>
</comment>
<reference evidence="1" key="1">
    <citation type="submission" date="2022-06" db="EMBL/GenBank/DDBJ databases">
        <title>WGS of actinobacteria.</title>
        <authorList>
            <person name="Thawai C."/>
        </authorList>
    </citation>
    <scope>NUCLEOTIDE SEQUENCE</scope>
    <source>
        <strain evidence="1">DSM 42010</strain>
    </source>
</reference>
<organism evidence="1 2">
    <name type="scientific">Streptomyces malaysiensis subsp. samsunensis</name>
    <dbReference type="NCBI Taxonomy" id="459658"/>
    <lineage>
        <taxon>Bacteria</taxon>
        <taxon>Bacillati</taxon>
        <taxon>Actinomycetota</taxon>
        <taxon>Actinomycetes</taxon>
        <taxon>Kitasatosporales</taxon>
        <taxon>Streptomycetaceae</taxon>
        <taxon>Streptomyces</taxon>
        <taxon>Streptomyces violaceusniger group</taxon>
    </lineage>
</organism>
<keyword evidence="2" id="KW-1185">Reference proteome</keyword>
<gene>
    <name evidence="1" type="ORF">NQU54_13250</name>
</gene>
<evidence type="ECO:0000313" key="2">
    <source>
        <dbReference type="Proteomes" id="UP001142400"/>
    </source>
</evidence>
<dbReference type="Proteomes" id="UP001142400">
    <property type="component" value="Unassembled WGS sequence"/>
</dbReference>
<evidence type="ECO:0000313" key="1">
    <source>
        <dbReference type="EMBL" id="MCQ8830019.1"/>
    </source>
</evidence>
<protein>
    <submittedName>
        <fullName evidence="1">2-keto-4-pentenoate hydratase</fullName>
    </submittedName>
</protein>
<dbReference type="Gene3D" id="3.90.850.10">
    <property type="entry name" value="Fumarylacetoacetase-like, C-terminal domain"/>
    <property type="match status" value="1"/>
</dbReference>
<dbReference type="InterPro" id="IPR036663">
    <property type="entry name" value="Fumarylacetoacetase_C_sf"/>
</dbReference>
<proteinExistence type="predicted"/>
<dbReference type="PANTHER" id="PTHR30143">
    <property type="entry name" value="ACID HYDRATASE"/>
    <property type="match status" value="1"/>
</dbReference>
<dbReference type="InterPro" id="IPR050772">
    <property type="entry name" value="Hydratase-Decarb/MhpD_sf"/>
</dbReference>
<dbReference type="SUPFAM" id="SSF56529">
    <property type="entry name" value="FAH"/>
    <property type="match status" value="1"/>
</dbReference>
<accession>A0A9X2LUY7</accession>